<organism evidence="1">
    <name type="scientific">bioreactor metagenome</name>
    <dbReference type="NCBI Taxonomy" id="1076179"/>
    <lineage>
        <taxon>unclassified sequences</taxon>
        <taxon>metagenomes</taxon>
        <taxon>ecological metagenomes</taxon>
    </lineage>
</organism>
<name>A0A644T3I8_9ZZZZ</name>
<evidence type="ECO:0008006" key="2">
    <source>
        <dbReference type="Google" id="ProtNLM"/>
    </source>
</evidence>
<comment type="caution">
    <text evidence="1">The sequence shown here is derived from an EMBL/GenBank/DDBJ whole genome shotgun (WGS) entry which is preliminary data.</text>
</comment>
<dbReference type="EMBL" id="VSSQ01000014">
    <property type="protein sequence ID" value="MPL61077.1"/>
    <property type="molecule type" value="Genomic_DNA"/>
</dbReference>
<dbReference type="InterPro" id="IPR021496">
    <property type="entry name" value="DUF3150"/>
</dbReference>
<reference evidence="1" key="1">
    <citation type="submission" date="2019-08" db="EMBL/GenBank/DDBJ databases">
        <authorList>
            <person name="Kucharzyk K."/>
            <person name="Murdoch R.W."/>
            <person name="Higgins S."/>
            <person name="Loffler F."/>
        </authorList>
    </citation>
    <scope>NUCLEOTIDE SEQUENCE</scope>
</reference>
<evidence type="ECO:0000313" key="1">
    <source>
        <dbReference type="EMBL" id="MPL61077.1"/>
    </source>
</evidence>
<protein>
    <recommendedName>
        <fullName evidence="2">DUF3150 domain-containing protein</fullName>
    </recommendedName>
</protein>
<accession>A0A644T3I8</accession>
<dbReference type="Pfam" id="PF11348">
    <property type="entry name" value="DUF3150"/>
    <property type="match status" value="1"/>
</dbReference>
<dbReference type="AlphaFoldDB" id="A0A644T3I8"/>
<sequence length="344" mass="37907">MTQLISDIRILDNLLALNLNVSLWSARRKMSQEDLGGAELPPEDLASLGSKRIADPENLKVFGTLKARAFNYLDRHGVRFMSGWAIPEEKAGEIVQELLNIRTVFQKEKEAFLADYDQNVQAWVEKHHQWGEIIRNSIVGPDYVRARMDFRWQLYKVAPLEQHTDNTAVLEAGLAEEVHGLGGTLFDEVAKSAGDIWRRVYHGRTEVTHKALSPLRTLHAKLTGLSFVEPHVAPVADIMQAALLRMPKKGNITGTDLLLLQGLVCLLKDSTALVGHAQKVIEGYGLASVLDALLAGPGIIGEQDGSTIQVDGAVDEEYDEPILPDITEADSPLPHPAIPSLGLW</sequence>
<gene>
    <name evidence="1" type="ORF">SDC9_06644</name>
</gene>
<proteinExistence type="predicted"/>